<evidence type="ECO:0000256" key="9">
    <source>
        <dbReference type="SAM" id="Phobius"/>
    </source>
</evidence>
<evidence type="ECO:0000256" key="8">
    <source>
        <dbReference type="PIRNR" id="PIRNR023381"/>
    </source>
</evidence>
<gene>
    <name evidence="10" type="ORF">LOD99_7898</name>
</gene>
<evidence type="ECO:0000256" key="4">
    <source>
        <dbReference type="ARBA" id="ARBA00022737"/>
    </source>
</evidence>
<feature type="transmembrane region" description="Helical" evidence="9">
    <location>
        <begin position="132"/>
        <end position="150"/>
    </location>
</feature>
<keyword evidence="6 8" id="KW-0472">Membrane</keyword>
<feature type="transmembrane region" description="Helical" evidence="9">
    <location>
        <begin position="219"/>
        <end position="239"/>
    </location>
</feature>
<evidence type="ECO:0000256" key="6">
    <source>
        <dbReference type="ARBA" id="ARBA00023136"/>
    </source>
</evidence>
<evidence type="ECO:0000313" key="10">
    <source>
        <dbReference type="EMBL" id="KAI6648671.1"/>
    </source>
</evidence>
<keyword evidence="5 8" id="KW-1133">Transmembrane helix</keyword>
<evidence type="ECO:0000256" key="1">
    <source>
        <dbReference type="ARBA" id="ARBA00004141"/>
    </source>
</evidence>
<dbReference type="PANTHER" id="PTHR12226">
    <property type="entry name" value="MANNOSE-P-DOLICHOL UTILIZATION DEFECT 1 LEC35 -RELATED"/>
    <property type="match status" value="1"/>
</dbReference>
<evidence type="ECO:0000256" key="3">
    <source>
        <dbReference type="ARBA" id="ARBA00022692"/>
    </source>
</evidence>
<dbReference type="GO" id="GO:0016020">
    <property type="term" value="C:membrane"/>
    <property type="evidence" value="ECO:0007669"/>
    <property type="project" value="UniProtKB-SubCell"/>
</dbReference>
<dbReference type="InterPro" id="IPR016817">
    <property type="entry name" value="MannP-dilichol_defect-1"/>
</dbReference>
<feature type="transmembrane region" description="Helical" evidence="9">
    <location>
        <begin position="106"/>
        <end position="125"/>
    </location>
</feature>
<keyword evidence="2" id="KW-0813">Transport</keyword>
<feature type="transmembrane region" description="Helical" evidence="9">
    <location>
        <begin position="156"/>
        <end position="175"/>
    </location>
</feature>
<evidence type="ECO:0000313" key="11">
    <source>
        <dbReference type="Proteomes" id="UP001165289"/>
    </source>
</evidence>
<comment type="subcellular location">
    <subcellularLocation>
        <location evidence="1 8">Membrane</location>
        <topology evidence="1 8">Multi-pass membrane protein</topology>
    </subcellularLocation>
</comment>
<dbReference type="InterPro" id="IPR006603">
    <property type="entry name" value="PQ-loop_rpt"/>
</dbReference>
<protein>
    <recommendedName>
        <fullName evidence="8">Mannose-P-dolichol utilization defect 1 protein homolog</fullName>
    </recommendedName>
</protein>
<dbReference type="Pfam" id="PF04193">
    <property type="entry name" value="PQ-loop"/>
    <property type="match status" value="2"/>
</dbReference>
<dbReference type="Gene3D" id="1.20.1280.290">
    <property type="match status" value="2"/>
</dbReference>
<dbReference type="SMART" id="SM00679">
    <property type="entry name" value="CTNS"/>
    <property type="match status" value="2"/>
</dbReference>
<keyword evidence="3 8" id="KW-0812">Transmembrane</keyword>
<organism evidence="10 11">
    <name type="scientific">Oopsacas minuta</name>
    <dbReference type="NCBI Taxonomy" id="111878"/>
    <lineage>
        <taxon>Eukaryota</taxon>
        <taxon>Metazoa</taxon>
        <taxon>Porifera</taxon>
        <taxon>Hexactinellida</taxon>
        <taxon>Hexasterophora</taxon>
        <taxon>Lyssacinosida</taxon>
        <taxon>Leucopsacidae</taxon>
        <taxon>Oopsacas</taxon>
    </lineage>
</organism>
<comment type="caution">
    <text evidence="10">The sequence shown here is derived from an EMBL/GenBank/DDBJ whole genome shotgun (WGS) entry which is preliminary data.</text>
</comment>
<dbReference type="PIRSF" id="PIRSF023381">
    <property type="entry name" value="MannP-dilichol_defect-1p"/>
    <property type="match status" value="1"/>
</dbReference>
<evidence type="ECO:0000256" key="7">
    <source>
        <dbReference type="ARBA" id="ARBA00038475"/>
    </source>
</evidence>
<dbReference type="AlphaFoldDB" id="A0AAV7JJM8"/>
<keyword evidence="11" id="KW-1185">Reference proteome</keyword>
<proteinExistence type="inferred from homology"/>
<evidence type="ECO:0000256" key="5">
    <source>
        <dbReference type="ARBA" id="ARBA00022989"/>
    </source>
</evidence>
<reference evidence="10 11" key="1">
    <citation type="journal article" date="2023" name="BMC Biol.">
        <title>The compact genome of the sponge Oopsacas minuta (Hexactinellida) is lacking key metazoan core genes.</title>
        <authorList>
            <person name="Santini S."/>
            <person name="Schenkelaars Q."/>
            <person name="Jourda C."/>
            <person name="Duchesne M."/>
            <person name="Belahbib H."/>
            <person name="Rocher C."/>
            <person name="Selva M."/>
            <person name="Riesgo A."/>
            <person name="Vervoort M."/>
            <person name="Leys S.P."/>
            <person name="Kodjabachian L."/>
            <person name="Le Bivic A."/>
            <person name="Borchiellini C."/>
            <person name="Claverie J.M."/>
            <person name="Renard E."/>
        </authorList>
    </citation>
    <scope>NUCLEOTIDE SEQUENCE [LARGE SCALE GENOMIC DNA]</scope>
    <source>
        <strain evidence="10">SPO-2</strain>
    </source>
</reference>
<feature type="transmembrane region" description="Helical" evidence="9">
    <location>
        <begin position="187"/>
        <end position="207"/>
    </location>
</feature>
<feature type="transmembrane region" description="Helical" evidence="9">
    <location>
        <begin position="50"/>
        <end position="72"/>
    </location>
</feature>
<sequence length="253" mass="28366">MVSLYTLVLDLQIQMQDYFSSQLGPHCSQVLLERGDYSDQECTSLAISKLLGICVVLGSSLVKLPQVITILVAGSTEGLSSFSLYAELLAFIFTWGYSAYQEFPFTTWGESMFLTLQNAIIILLGYTYARDYLYLFLFPLCLVGSLSFLLSNQLPAQVYFYLQACVIPLAILGKLKQIQKNYSNSSTGQLSLIMVALLLNGTIIRMFTTVKETSDMLTLFTYVISALLNLSLVLQIIYYRKSDKKDAESKKKT</sequence>
<dbReference type="EMBL" id="JAKMXF010000327">
    <property type="protein sequence ID" value="KAI6648671.1"/>
    <property type="molecule type" value="Genomic_DNA"/>
</dbReference>
<comment type="similarity">
    <text evidence="7 8">Belongs to the MPDU1 (TC 2.A.43.3) family.</text>
</comment>
<dbReference type="Proteomes" id="UP001165289">
    <property type="component" value="Unassembled WGS sequence"/>
</dbReference>
<accession>A0AAV7JJM8</accession>
<evidence type="ECO:0000256" key="2">
    <source>
        <dbReference type="ARBA" id="ARBA00022448"/>
    </source>
</evidence>
<keyword evidence="4" id="KW-0677">Repeat</keyword>
<name>A0AAV7JJM8_9METZ</name>
<dbReference type="PANTHER" id="PTHR12226:SF2">
    <property type="entry name" value="MANNOSE-P-DOLICHOL UTILIZATION DEFECT 1 PROTEIN"/>
    <property type="match status" value="1"/>
</dbReference>